<dbReference type="EMBL" id="LR131271">
    <property type="protein sequence ID" value="VDR24190.1"/>
    <property type="molecule type" value="Genomic_DNA"/>
</dbReference>
<dbReference type="InterPro" id="IPR036259">
    <property type="entry name" value="MFS_trans_sf"/>
</dbReference>
<proteinExistence type="predicted"/>
<dbReference type="InterPro" id="IPR020846">
    <property type="entry name" value="MFS_dom"/>
</dbReference>
<dbReference type="GO" id="GO:0005886">
    <property type="term" value="C:plasma membrane"/>
    <property type="evidence" value="ECO:0007669"/>
    <property type="project" value="UniProtKB-SubCell"/>
</dbReference>
<dbReference type="PROSITE" id="PS50850">
    <property type="entry name" value="MFS"/>
    <property type="match status" value="1"/>
</dbReference>
<feature type="transmembrane region" description="Helical" evidence="6">
    <location>
        <begin position="12"/>
        <end position="35"/>
    </location>
</feature>
<evidence type="ECO:0000256" key="3">
    <source>
        <dbReference type="ARBA" id="ARBA00022692"/>
    </source>
</evidence>
<evidence type="ECO:0000256" key="5">
    <source>
        <dbReference type="ARBA" id="ARBA00023136"/>
    </source>
</evidence>
<feature type="transmembrane region" description="Helical" evidence="6">
    <location>
        <begin position="103"/>
        <end position="122"/>
    </location>
</feature>
<organism evidence="8 9">
    <name type="scientific">Raoultella terrigena</name>
    <name type="common">Klebsiella terrigena</name>
    <dbReference type="NCBI Taxonomy" id="577"/>
    <lineage>
        <taxon>Bacteria</taxon>
        <taxon>Pseudomonadati</taxon>
        <taxon>Pseudomonadota</taxon>
        <taxon>Gammaproteobacteria</taxon>
        <taxon>Enterobacterales</taxon>
        <taxon>Enterobacteriaceae</taxon>
        <taxon>Klebsiella/Raoultella group</taxon>
        <taxon>Raoultella</taxon>
    </lineage>
</organism>
<evidence type="ECO:0000259" key="7">
    <source>
        <dbReference type="PROSITE" id="PS50850"/>
    </source>
</evidence>
<gene>
    <name evidence="8" type="primary">tsgA_2</name>
    <name evidence="8" type="ORF">NCTC13098_00468</name>
</gene>
<evidence type="ECO:0000256" key="4">
    <source>
        <dbReference type="ARBA" id="ARBA00022989"/>
    </source>
</evidence>
<dbReference type="InterPro" id="IPR050375">
    <property type="entry name" value="MFS_TsgA-like"/>
</dbReference>
<evidence type="ECO:0000313" key="8">
    <source>
        <dbReference type="EMBL" id="VDR24190.1"/>
    </source>
</evidence>
<reference evidence="8 9" key="1">
    <citation type="submission" date="2018-12" db="EMBL/GenBank/DDBJ databases">
        <authorList>
            <consortium name="Pathogen Informatics"/>
        </authorList>
    </citation>
    <scope>NUCLEOTIDE SEQUENCE [LARGE SCALE GENOMIC DNA]</scope>
    <source>
        <strain evidence="8 9">NCTC13098</strain>
    </source>
</reference>
<dbReference type="Gene3D" id="1.20.1250.20">
    <property type="entry name" value="MFS general substrate transporter like domains"/>
    <property type="match status" value="1"/>
</dbReference>
<name>A0A3P8LY04_RAOTE</name>
<dbReference type="SUPFAM" id="SSF103473">
    <property type="entry name" value="MFS general substrate transporter"/>
    <property type="match status" value="1"/>
</dbReference>
<sequence length="244" mass="26901">MTNSNRIKLTWISFFSYALTGALVIVTGMVMGNIADYFHVPVSSMSNTFTFLNAGILISIFLNAWLMEIVPLKTQLRFGFILMVLAVIGLIFGHSLALFSASMFVLGLVSGITMSIGTFLITHMYEGRQRGARLLFTDSFFSMAGMIFPMVAAYLLARSIEWYWVYVCIGLVYVAIFALTFGCEFPVLGHKAQQDSQPVVKEQWGIGVLFLSIAALCYILGQLGFISWVPEYAKGLGMSLGGRG</sequence>
<comment type="subcellular location">
    <subcellularLocation>
        <location evidence="1">Cell inner membrane</location>
        <topology evidence="1">Multi-pass membrane protein</topology>
    </subcellularLocation>
</comment>
<keyword evidence="4 6" id="KW-1133">Transmembrane helix</keyword>
<dbReference type="PANTHER" id="PTHR43702">
    <property type="entry name" value="L-FUCOSE-PROTON SYMPORTER"/>
    <property type="match status" value="1"/>
</dbReference>
<dbReference type="Pfam" id="PF07690">
    <property type="entry name" value="MFS_1"/>
    <property type="match status" value="1"/>
</dbReference>
<keyword evidence="2" id="KW-1003">Cell membrane</keyword>
<feature type="transmembrane region" description="Helical" evidence="6">
    <location>
        <begin position="134"/>
        <end position="157"/>
    </location>
</feature>
<dbReference type="AlphaFoldDB" id="A0A3P8LY04"/>
<feature type="transmembrane region" description="Helical" evidence="6">
    <location>
        <begin position="163"/>
        <end position="183"/>
    </location>
</feature>
<dbReference type="GO" id="GO:0022857">
    <property type="term" value="F:transmembrane transporter activity"/>
    <property type="evidence" value="ECO:0007669"/>
    <property type="project" value="InterPro"/>
</dbReference>
<evidence type="ECO:0000256" key="1">
    <source>
        <dbReference type="ARBA" id="ARBA00004429"/>
    </source>
</evidence>
<feature type="transmembrane region" description="Helical" evidence="6">
    <location>
        <begin position="204"/>
        <end position="229"/>
    </location>
</feature>
<feature type="domain" description="Major facilitator superfamily (MFS) profile" evidence="7">
    <location>
        <begin position="6"/>
        <end position="244"/>
    </location>
</feature>
<evidence type="ECO:0000256" key="6">
    <source>
        <dbReference type="SAM" id="Phobius"/>
    </source>
</evidence>
<keyword evidence="3 6" id="KW-0812">Transmembrane</keyword>
<evidence type="ECO:0000313" key="9">
    <source>
        <dbReference type="Proteomes" id="UP000274346"/>
    </source>
</evidence>
<dbReference type="NCBIfam" id="NF002982">
    <property type="entry name" value="PRK03699.1"/>
    <property type="match status" value="1"/>
</dbReference>
<feature type="transmembrane region" description="Helical" evidence="6">
    <location>
        <begin position="47"/>
        <end position="66"/>
    </location>
</feature>
<dbReference type="Proteomes" id="UP000274346">
    <property type="component" value="Chromosome"/>
</dbReference>
<dbReference type="PANTHER" id="PTHR43702:SF3">
    <property type="entry name" value="PROTEIN TSGA"/>
    <property type="match status" value="1"/>
</dbReference>
<accession>A0A3P8LY04</accession>
<feature type="transmembrane region" description="Helical" evidence="6">
    <location>
        <begin position="78"/>
        <end position="97"/>
    </location>
</feature>
<dbReference type="InterPro" id="IPR011701">
    <property type="entry name" value="MFS"/>
</dbReference>
<evidence type="ECO:0000256" key="2">
    <source>
        <dbReference type="ARBA" id="ARBA00022475"/>
    </source>
</evidence>
<dbReference type="KEGG" id="rtg:NCTC13098_00468"/>
<keyword evidence="5 6" id="KW-0472">Membrane</keyword>
<protein>
    <submittedName>
        <fullName evidence="8">Putative transporter</fullName>
    </submittedName>
</protein>